<dbReference type="EMBL" id="JARTCD010000059">
    <property type="protein sequence ID" value="KAJ8654562.1"/>
    <property type="molecule type" value="Genomic_DNA"/>
</dbReference>
<dbReference type="AlphaFoldDB" id="A0AAD7XYE9"/>
<dbReference type="PANTHER" id="PTHR28670:SF1">
    <property type="entry name" value="UV-STIMULATED SCAFFOLD PROTEIN A"/>
    <property type="match status" value="1"/>
</dbReference>
<comment type="caution">
    <text evidence="3">The sequence shown here is derived from an EMBL/GenBank/DDBJ whole genome shotgun (WGS) entry which is preliminary data.</text>
</comment>
<accession>A0AAD7XYE9</accession>
<dbReference type="RefSeq" id="XP_058339476.1">
    <property type="nucleotide sequence ID" value="XM_058489730.1"/>
</dbReference>
<evidence type="ECO:0000256" key="1">
    <source>
        <dbReference type="SAM" id="MobiDB-lite"/>
    </source>
</evidence>
<organism evidence="3 4">
    <name type="scientific">Lichtheimia ornata</name>
    <dbReference type="NCBI Taxonomy" id="688661"/>
    <lineage>
        <taxon>Eukaryota</taxon>
        <taxon>Fungi</taxon>
        <taxon>Fungi incertae sedis</taxon>
        <taxon>Mucoromycota</taxon>
        <taxon>Mucoromycotina</taxon>
        <taxon>Mucoromycetes</taxon>
        <taxon>Mucorales</taxon>
        <taxon>Lichtheimiaceae</taxon>
        <taxon>Lichtheimia</taxon>
    </lineage>
</organism>
<evidence type="ECO:0000313" key="3">
    <source>
        <dbReference type="EMBL" id="KAJ8654562.1"/>
    </source>
</evidence>
<protein>
    <recommendedName>
        <fullName evidence="2">UV-stimulated scaffold protein A C-terminal domain-containing protein</fullName>
    </recommendedName>
</protein>
<dbReference type="GO" id="GO:0009411">
    <property type="term" value="P:response to UV"/>
    <property type="evidence" value="ECO:0007669"/>
    <property type="project" value="InterPro"/>
</dbReference>
<gene>
    <name evidence="3" type="ORF">O0I10_009744</name>
</gene>
<dbReference type="InterPro" id="IPR049431">
    <property type="entry name" value="UVSSA_C"/>
</dbReference>
<dbReference type="Pfam" id="PF09740">
    <property type="entry name" value="DUF2043"/>
    <property type="match status" value="1"/>
</dbReference>
<proteinExistence type="predicted"/>
<evidence type="ECO:0000313" key="4">
    <source>
        <dbReference type="Proteomes" id="UP001234581"/>
    </source>
</evidence>
<name>A0AAD7XYE9_9FUNG</name>
<dbReference type="Proteomes" id="UP001234581">
    <property type="component" value="Unassembled WGS sequence"/>
</dbReference>
<dbReference type="GeneID" id="83217149"/>
<dbReference type="PANTHER" id="PTHR28670">
    <property type="entry name" value="UV-STIMULATED SCAFFOLD PROTEIN A"/>
    <property type="match status" value="1"/>
</dbReference>
<keyword evidence="4" id="KW-1185">Reference proteome</keyword>
<sequence length="197" mass="23474">MMLFDRGDDLYYWDKSNVQFNSSGIERQHRFMGTGEGTHEMPEKLLDQLTKRATYYKDKMPKEVPACRAPLRNGKLCPRRDLVTCPFHGKIIPRDEIGRPIREEDQLEQQSNTSKQLWEDIEGDVMRQQGKEQIDTKRKKRKKQQNDTNLIDIRQKKENSYTRLQKKLDTPGVRRMVEEAEDYERSIKSRNRNANIW</sequence>
<feature type="region of interest" description="Disordered" evidence="1">
    <location>
        <begin position="128"/>
        <end position="147"/>
    </location>
</feature>
<dbReference type="GO" id="GO:0000993">
    <property type="term" value="F:RNA polymerase II complex binding"/>
    <property type="evidence" value="ECO:0007669"/>
    <property type="project" value="TreeGrafter"/>
</dbReference>
<dbReference type="GO" id="GO:0006283">
    <property type="term" value="P:transcription-coupled nucleotide-excision repair"/>
    <property type="evidence" value="ECO:0007669"/>
    <property type="project" value="TreeGrafter"/>
</dbReference>
<dbReference type="GO" id="GO:0005694">
    <property type="term" value="C:chromosome"/>
    <property type="evidence" value="ECO:0007669"/>
    <property type="project" value="TreeGrafter"/>
</dbReference>
<evidence type="ECO:0000259" key="2">
    <source>
        <dbReference type="Pfam" id="PF09740"/>
    </source>
</evidence>
<dbReference type="InterPro" id="IPR018610">
    <property type="entry name" value="UVSSA"/>
</dbReference>
<reference evidence="3 4" key="1">
    <citation type="submission" date="2023-03" db="EMBL/GenBank/DDBJ databases">
        <title>Genome sequence of Lichtheimia ornata CBS 291.66.</title>
        <authorList>
            <person name="Mohabir J.T."/>
            <person name="Shea T.P."/>
            <person name="Kurbessoian T."/>
            <person name="Berby B."/>
            <person name="Fontaine J."/>
            <person name="Livny J."/>
            <person name="Gnirke A."/>
            <person name="Stajich J.E."/>
            <person name="Cuomo C.A."/>
        </authorList>
    </citation>
    <scope>NUCLEOTIDE SEQUENCE [LARGE SCALE GENOMIC DNA]</scope>
    <source>
        <strain evidence="3">CBS 291.66</strain>
    </source>
</reference>
<feature type="domain" description="UV-stimulated scaffold protein A C-terminal" evidence="2">
    <location>
        <begin position="7"/>
        <end position="103"/>
    </location>
</feature>